<organism evidence="1">
    <name type="scientific">viral metagenome</name>
    <dbReference type="NCBI Taxonomy" id="1070528"/>
    <lineage>
        <taxon>unclassified sequences</taxon>
        <taxon>metagenomes</taxon>
        <taxon>organismal metagenomes</taxon>
    </lineage>
</organism>
<proteinExistence type="predicted"/>
<name>A0A6C0CSS1_9ZZZZ</name>
<dbReference type="Pfam" id="PF19174">
    <property type="entry name" value="DUF5856"/>
    <property type="match status" value="1"/>
</dbReference>
<reference evidence="1" key="1">
    <citation type="journal article" date="2020" name="Nature">
        <title>Giant virus diversity and host interactions through global metagenomics.</title>
        <authorList>
            <person name="Schulz F."/>
            <person name="Roux S."/>
            <person name="Paez-Espino D."/>
            <person name="Jungbluth S."/>
            <person name="Walsh D.A."/>
            <person name="Denef V.J."/>
            <person name="McMahon K.D."/>
            <person name="Konstantinidis K.T."/>
            <person name="Eloe-Fadrosh E.A."/>
            <person name="Kyrpides N.C."/>
            <person name="Woyke T."/>
        </authorList>
    </citation>
    <scope>NUCLEOTIDE SEQUENCE</scope>
    <source>
        <strain evidence="1">GVMAG-M-3300021473-15</strain>
    </source>
</reference>
<evidence type="ECO:0000313" key="1">
    <source>
        <dbReference type="EMBL" id="QHT06744.1"/>
    </source>
</evidence>
<dbReference type="InterPro" id="IPR043876">
    <property type="entry name" value="DUF5856"/>
</dbReference>
<dbReference type="EMBL" id="MN739474">
    <property type="protein sequence ID" value="QHT06744.1"/>
    <property type="molecule type" value="Genomic_DNA"/>
</dbReference>
<dbReference type="AlphaFoldDB" id="A0A6C0CSS1"/>
<accession>A0A6C0CSS1</accession>
<protein>
    <submittedName>
        <fullName evidence="1">Uncharacterized protein</fullName>
    </submittedName>
</protein>
<sequence>MSSLETLTTEFLSFHLHLRLYHWTTTSYARHKASCELIDFMNDKIDTFVETLSGLLDTRLVFAQGLNTTITVLDDQAIIQKMHYFKSLLDVTFTNLIPITQTNMGLYTLRDEIKNQVDKTLYLFSFS</sequence>